<dbReference type="PRINTS" id="PR00039">
    <property type="entry name" value="HTHLYSR"/>
</dbReference>
<comment type="similarity">
    <text evidence="1">Belongs to the LysR transcriptional regulatory family.</text>
</comment>
<dbReference type="EMBL" id="JAVXUR010000005">
    <property type="protein sequence ID" value="MDT8880545.1"/>
    <property type="molecule type" value="Genomic_DNA"/>
</dbReference>
<dbReference type="SUPFAM" id="SSF53850">
    <property type="entry name" value="Periplasmic binding protein-like II"/>
    <property type="match status" value="1"/>
</dbReference>
<dbReference type="Proteomes" id="UP001255917">
    <property type="component" value="Unassembled WGS sequence"/>
</dbReference>
<keyword evidence="4" id="KW-0804">Transcription</keyword>
<dbReference type="InterPro" id="IPR036388">
    <property type="entry name" value="WH-like_DNA-bd_sf"/>
</dbReference>
<evidence type="ECO:0000256" key="3">
    <source>
        <dbReference type="ARBA" id="ARBA00023125"/>
    </source>
</evidence>
<dbReference type="RefSeq" id="WP_315586986.1">
    <property type="nucleotide sequence ID" value="NZ_JAVXUR010000005.1"/>
</dbReference>
<dbReference type="CDD" id="cd05466">
    <property type="entry name" value="PBP2_LTTR_substrate"/>
    <property type="match status" value="1"/>
</dbReference>
<proteinExistence type="inferred from homology"/>
<dbReference type="Gene3D" id="3.40.190.10">
    <property type="entry name" value="Periplasmic binding protein-like II"/>
    <property type="match status" value="2"/>
</dbReference>
<dbReference type="SUPFAM" id="SSF46785">
    <property type="entry name" value="Winged helix' DNA-binding domain"/>
    <property type="match status" value="1"/>
</dbReference>
<dbReference type="InterPro" id="IPR000847">
    <property type="entry name" value="LysR_HTH_N"/>
</dbReference>
<dbReference type="PROSITE" id="PS50931">
    <property type="entry name" value="HTH_LYSR"/>
    <property type="match status" value="1"/>
</dbReference>
<evidence type="ECO:0000313" key="6">
    <source>
        <dbReference type="EMBL" id="MDT8880545.1"/>
    </source>
</evidence>
<dbReference type="PANTHER" id="PTHR30419">
    <property type="entry name" value="HTH-TYPE TRANSCRIPTIONAL REGULATOR YBHD"/>
    <property type="match status" value="1"/>
</dbReference>
<dbReference type="InterPro" id="IPR005119">
    <property type="entry name" value="LysR_subst-bd"/>
</dbReference>
<protein>
    <submittedName>
        <fullName evidence="6">LysR family transcriptional regulator</fullName>
    </submittedName>
</protein>
<name>A0ABU3NIW0_9GAMM</name>
<gene>
    <name evidence="6" type="ORF">RSO68_13790</name>
</gene>
<evidence type="ECO:0000313" key="7">
    <source>
        <dbReference type="Proteomes" id="UP001255917"/>
    </source>
</evidence>
<evidence type="ECO:0000256" key="4">
    <source>
        <dbReference type="ARBA" id="ARBA00023163"/>
    </source>
</evidence>
<keyword evidence="7" id="KW-1185">Reference proteome</keyword>
<accession>A0ABU3NIW0</accession>
<keyword evidence="2" id="KW-0805">Transcription regulation</keyword>
<evidence type="ECO:0000259" key="5">
    <source>
        <dbReference type="PROSITE" id="PS50931"/>
    </source>
</evidence>
<sequence length="316" mass="35710">MTSSPPRHDLPDLRQLQAFCQIIDCRSMAEAARTLGFTQSAISQSLTRLEKQLGLTLIDRQCRPLRPTVAGERLYRESRSLLSEARSVVANVGRSGMDATPFLRCGFVDSFASVFAPLVVNRLGTRVEELTLRSGFCEPNEESLLQRHIDVVVTSSAMEHRDGLERHHLFSDPYLLVLPPERRVDSREALVKMSRSLGMIRYSRHSRMGLDIDIHLRRLGLECQRRIEFDTTDTMLALVQARLGWGITSALSLMHARYEAFQVRLAPLPGPALQRELYLLAWEGEQGTLPAELARFCSRHYEAAIRPEIEKMLAAG</sequence>
<evidence type="ECO:0000256" key="2">
    <source>
        <dbReference type="ARBA" id="ARBA00023015"/>
    </source>
</evidence>
<dbReference type="InterPro" id="IPR036390">
    <property type="entry name" value="WH_DNA-bd_sf"/>
</dbReference>
<keyword evidence="3" id="KW-0238">DNA-binding</keyword>
<dbReference type="Gene3D" id="1.10.10.10">
    <property type="entry name" value="Winged helix-like DNA-binding domain superfamily/Winged helix DNA-binding domain"/>
    <property type="match status" value="1"/>
</dbReference>
<dbReference type="PANTHER" id="PTHR30419:SF8">
    <property type="entry name" value="NITROGEN ASSIMILATION TRANSCRIPTIONAL ACTIVATOR-RELATED"/>
    <property type="match status" value="1"/>
</dbReference>
<evidence type="ECO:0000256" key="1">
    <source>
        <dbReference type="ARBA" id="ARBA00009437"/>
    </source>
</evidence>
<reference evidence="7" key="1">
    <citation type="submission" date="2023-07" db="EMBL/GenBank/DDBJ databases">
        <title>Substrates and metabolic shifts associated with increased methane emissions in unrestored hypersaline salterns.</title>
        <authorList>
            <person name="Bueno De Mesquita C.P."/>
            <person name="Tringe S.G."/>
        </authorList>
    </citation>
    <scope>NUCLEOTIDE SEQUENCE [LARGE SCALE GENOMIC DNA]</scope>
    <source>
        <strain evidence="7">I4</strain>
    </source>
</reference>
<organism evidence="6 7">
    <name type="scientific">Halomonas saccharevitans</name>
    <dbReference type="NCBI Taxonomy" id="416872"/>
    <lineage>
        <taxon>Bacteria</taxon>
        <taxon>Pseudomonadati</taxon>
        <taxon>Pseudomonadota</taxon>
        <taxon>Gammaproteobacteria</taxon>
        <taxon>Oceanospirillales</taxon>
        <taxon>Halomonadaceae</taxon>
        <taxon>Halomonas</taxon>
    </lineage>
</organism>
<feature type="domain" description="HTH lysR-type" evidence="5">
    <location>
        <begin position="11"/>
        <end position="68"/>
    </location>
</feature>
<dbReference type="Pfam" id="PF00126">
    <property type="entry name" value="HTH_1"/>
    <property type="match status" value="1"/>
</dbReference>
<dbReference type="Pfam" id="PF03466">
    <property type="entry name" value="LysR_substrate"/>
    <property type="match status" value="1"/>
</dbReference>
<comment type="caution">
    <text evidence="6">The sequence shown here is derived from an EMBL/GenBank/DDBJ whole genome shotgun (WGS) entry which is preliminary data.</text>
</comment>
<dbReference type="InterPro" id="IPR050950">
    <property type="entry name" value="HTH-type_LysR_regulators"/>
</dbReference>